<dbReference type="RefSeq" id="WP_183214676.1">
    <property type="nucleotide sequence ID" value="NZ_JACHOR010000006.1"/>
</dbReference>
<organism evidence="1 2">
    <name type="scientific">Brevundimonas variabilis</name>
    <dbReference type="NCBI Taxonomy" id="74312"/>
    <lineage>
        <taxon>Bacteria</taxon>
        <taxon>Pseudomonadati</taxon>
        <taxon>Pseudomonadota</taxon>
        <taxon>Alphaproteobacteria</taxon>
        <taxon>Caulobacterales</taxon>
        <taxon>Caulobacteraceae</taxon>
        <taxon>Brevundimonas</taxon>
    </lineage>
</organism>
<dbReference type="EMBL" id="JACHOR010000006">
    <property type="protein sequence ID" value="MBB5747700.1"/>
    <property type="molecule type" value="Genomic_DNA"/>
</dbReference>
<comment type="caution">
    <text evidence="1">The sequence shown here is derived from an EMBL/GenBank/DDBJ whole genome shotgun (WGS) entry which is preliminary data.</text>
</comment>
<dbReference type="Proteomes" id="UP000545037">
    <property type="component" value="Unassembled WGS sequence"/>
</dbReference>
<protein>
    <submittedName>
        <fullName evidence="1">Proteasome lid subunit RPN8/RPN11</fullName>
    </submittedName>
</protein>
<gene>
    <name evidence="1" type="ORF">GGR13_003328</name>
</gene>
<evidence type="ECO:0000313" key="1">
    <source>
        <dbReference type="EMBL" id="MBB5747700.1"/>
    </source>
</evidence>
<keyword evidence="2" id="KW-1185">Reference proteome</keyword>
<keyword evidence="1" id="KW-0647">Proteasome</keyword>
<proteinExistence type="predicted"/>
<dbReference type="AlphaFoldDB" id="A0A7W9FFT3"/>
<evidence type="ECO:0000313" key="2">
    <source>
        <dbReference type="Proteomes" id="UP000545037"/>
    </source>
</evidence>
<reference evidence="1 2" key="1">
    <citation type="submission" date="2020-08" db="EMBL/GenBank/DDBJ databases">
        <title>Genomic Encyclopedia of Type Strains, Phase IV (KMG-IV): sequencing the most valuable type-strain genomes for metagenomic binning, comparative biology and taxonomic classification.</title>
        <authorList>
            <person name="Goeker M."/>
        </authorList>
    </citation>
    <scope>NUCLEOTIDE SEQUENCE [LARGE SCALE GENOMIC DNA]</scope>
    <source>
        <strain evidence="1 2">DSM 4737</strain>
    </source>
</reference>
<name>A0A7W9FFT3_9CAUL</name>
<sequence length="151" mass="16399">MTTVKITRSKSSLSRKMARPGGRTVQEAIDMAEKGLESHREAGIAKMTSLLVQLEEATALRSAESQVAIYALAADLLDLAGFFETGPLYTATFSLCDIADRMQVDGTWDWPSVAVHVGAMRLIMSDGCQANKTSETVLQGLEAVRLRILTH</sequence>
<accession>A0A7W9FFT3</accession>
<dbReference type="GO" id="GO:0000502">
    <property type="term" value="C:proteasome complex"/>
    <property type="evidence" value="ECO:0007669"/>
    <property type="project" value="UniProtKB-KW"/>
</dbReference>